<evidence type="ECO:0000313" key="2">
    <source>
        <dbReference type="EMBL" id="KAH9378626.1"/>
    </source>
</evidence>
<reference evidence="2 3" key="1">
    <citation type="journal article" date="2020" name="Cell">
        <title>Large-Scale Comparative Analyses of Tick Genomes Elucidate Their Genetic Diversity and Vector Capacities.</title>
        <authorList>
            <consortium name="Tick Genome and Microbiome Consortium (TIGMIC)"/>
            <person name="Jia N."/>
            <person name="Wang J."/>
            <person name="Shi W."/>
            <person name="Du L."/>
            <person name="Sun Y."/>
            <person name="Zhan W."/>
            <person name="Jiang J.F."/>
            <person name="Wang Q."/>
            <person name="Zhang B."/>
            <person name="Ji P."/>
            <person name="Bell-Sakyi L."/>
            <person name="Cui X.M."/>
            <person name="Yuan T.T."/>
            <person name="Jiang B.G."/>
            <person name="Yang W.F."/>
            <person name="Lam T.T."/>
            <person name="Chang Q.C."/>
            <person name="Ding S.J."/>
            <person name="Wang X.J."/>
            <person name="Zhu J.G."/>
            <person name="Ruan X.D."/>
            <person name="Zhao L."/>
            <person name="Wei J.T."/>
            <person name="Ye R.Z."/>
            <person name="Que T.C."/>
            <person name="Du C.H."/>
            <person name="Zhou Y.H."/>
            <person name="Cheng J.X."/>
            <person name="Dai P.F."/>
            <person name="Guo W.B."/>
            <person name="Han X.H."/>
            <person name="Huang E.J."/>
            <person name="Li L.F."/>
            <person name="Wei W."/>
            <person name="Gao Y.C."/>
            <person name="Liu J.Z."/>
            <person name="Shao H.Z."/>
            <person name="Wang X."/>
            <person name="Wang C.C."/>
            <person name="Yang T.C."/>
            <person name="Huo Q.B."/>
            <person name="Li W."/>
            <person name="Chen H.Y."/>
            <person name="Chen S.E."/>
            <person name="Zhou L.G."/>
            <person name="Ni X.B."/>
            <person name="Tian J.H."/>
            <person name="Sheng Y."/>
            <person name="Liu T."/>
            <person name="Pan Y.S."/>
            <person name="Xia L.Y."/>
            <person name="Li J."/>
            <person name="Zhao F."/>
            <person name="Cao W.C."/>
        </authorList>
    </citation>
    <scope>NUCLEOTIDE SEQUENCE [LARGE SCALE GENOMIC DNA]</scope>
    <source>
        <strain evidence="2">HaeL-2018</strain>
    </source>
</reference>
<sequence>MSELCAYHRIPTEDPDDGKDTLYFAMEDLMGMTITSGSVVIQKDDSNLIGISIGGGPPSAPASMSSRQGSVQEAREGQ</sequence>
<evidence type="ECO:0000256" key="1">
    <source>
        <dbReference type="SAM" id="MobiDB-lite"/>
    </source>
</evidence>
<evidence type="ECO:0000313" key="3">
    <source>
        <dbReference type="Proteomes" id="UP000821853"/>
    </source>
</evidence>
<dbReference type="EMBL" id="JABSTR010000009">
    <property type="protein sequence ID" value="KAH9378626.1"/>
    <property type="molecule type" value="Genomic_DNA"/>
</dbReference>
<dbReference type="OrthoDB" id="5917245at2759"/>
<name>A0A9J6GT11_HAELO</name>
<dbReference type="VEuPathDB" id="VectorBase:HLOH_043502"/>
<comment type="caution">
    <text evidence="2">The sequence shown here is derived from an EMBL/GenBank/DDBJ whole genome shotgun (WGS) entry which is preliminary data.</text>
</comment>
<keyword evidence="3" id="KW-1185">Reference proteome</keyword>
<feature type="region of interest" description="Disordered" evidence="1">
    <location>
        <begin position="52"/>
        <end position="78"/>
    </location>
</feature>
<proteinExistence type="predicted"/>
<protein>
    <submittedName>
        <fullName evidence="2">Uncharacterized protein</fullName>
    </submittedName>
</protein>
<accession>A0A9J6GT11</accession>
<gene>
    <name evidence="2" type="ORF">HPB48_019323</name>
</gene>
<dbReference type="AlphaFoldDB" id="A0A9J6GT11"/>
<dbReference type="Proteomes" id="UP000821853">
    <property type="component" value="Unassembled WGS sequence"/>
</dbReference>
<organism evidence="2 3">
    <name type="scientific">Haemaphysalis longicornis</name>
    <name type="common">Bush tick</name>
    <dbReference type="NCBI Taxonomy" id="44386"/>
    <lineage>
        <taxon>Eukaryota</taxon>
        <taxon>Metazoa</taxon>
        <taxon>Ecdysozoa</taxon>
        <taxon>Arthropoda</taxon>
        <taxon>Chelicerata</taxon>
        <taxon>Arachnida</taxon>
        <taxon>Acari</taxon>
        <taxon>Parasitiformes</taxon>
        <taxon>Ixodida</taxon>
        <taxon>Ixodoidea</taxon>
        <taxon>Ixodidae</taxon>
        <taxon>Haemaphysalinae</taxon>
        <taxon>Haemaphysalis</taxon>
    </lineage>
</organism>